<organism evidence="3 4">
    <name type="scientific">Christiangramia flava JLT2011</name>
    <dbReference type="NCBI Taxonomy" id="1229726"/>
    <lineage>
        <taxon>Bacteria</taxon>
        <taxon>Pseudomonadati</taxon>
        <taxon>Bacteroidota</taxon>
        <taxon>Flavobacteriia</taxon>
        <taxon>Flavobacteriales</taxon>
        <taxon>Flavobacteriaceae</taxon>
        <taxon>Christiangramia</taxon>
    </lineage>
</organism>
<dbReference type="InterPro" id="IPR029052">
    <property type="entry name" value="Metallo-depent_PP-like"/>
</dbReference>
<proteinExistence type="predicted"/>
<dbReference type="KEGG" id="gfl:GRFL_0113"/>
<dbReference type="EMBL" id="CP016359">
    <property type="protein sequence ID" value="APU66837.1"/>
    <property type="molecule type" value="Genomic_DNA"/>
</dbReference>
<dbReference type="SUPFAM" id="SSF56300">
    <property type="entry name" value="Metallo-dependent phosphatases"/>
    <property type="match status" value="1"/>
</dbReference>
<name>A0A1L7HZR4_9FLAO</name>
<dbReference type="PROSITE" id="PS51257">
    <property type="entry name" value="PROKAR_LIPOPROTEIN"/>
    <property type="match status" value="1"/>
</dbReference>
<reference evidence="3 4" key="1">
    <citation type="submission" date="2016-07" db="EMBL/GenBank/DDBJ databases">
        <title>Multi-omics approach to identify versatile polysaccharide utilization systems of a marine flavobacterium Gramella flava.</title>
        <authorList>
            <person name="Tang K."/>
        </authorList>
    </citation>
    <scope>NUCLEOTIDE SEQUENCE [LARGE SCALE GENOMIC DNA]</scope>
    <source>
        <strain evidence="3 4">JLT2011</strain>
    </source>
</reference>
<dbReference type="PANTHER" id="PTHR10161:SF14">
    <property type="entry name" value="TARTRATE-RESISTANT ACID PHOSPHATASE TYPE 5"/>
    <property type="match status" value="1"/>
</dbReference>
<keyword evidence="4" id="KW-1185">Reference proteome</keyword>
<dbReference type="InterPro" id="IPR004843">
    <property type="entry name" value="Calcineurin-like_PHP"/>
</dbReference>
<dbReference type="PANTHER" id="PTHR10161">
    <property type="entry name" value="TARTRATE-RESISTANT ACID PHOSPHATASE TYPE 5"/>
    <property type="match status" value="1"/>
</dbReference>
<evidence type="ECO:0000313" key="4">
    <source>
        <dbReference type="Proteomes" id="UP000186230"/>
    </source>
</evidence>
<dbReference type="AlphaFoldDB" id="A0A1L7HZR4"/>
<dbReference type="Gene3D" id="3.60.21.10">
    <property type="match status" value="1"/>
</dbReference>
<dbReference type="Proteomes" id="UP000186230">
    <property type="component" value="Chromosome"/>
</dbReference>
<dbReference type="GO" id="GO:0016787">
    <property type="term" value="F:hydrolase activity"/>
    <property type="evidence" value="ECO:0007669"/>
    <property type="project" value="UniProtKB-KW"/>
</dbReference>
<dbReference type="Pfam" id="PF00149">
    <property type="entry name" value="Metallophos"/>
    <property type="match status" value="1"/>
</dbReference>
<gene>
    <name evidence="3" type="ORF">GRFL_0113</name>
</gene>
<accession>A0A1L7HZR4</accession>
<keyword evidence="2" id="KW-0378">Hydrolase</keyword>
<evidence type="ECO:0000313" key="3">
    <source>
        <dbReference type="EMBL" id="APU66837.1"/>
    </source>
</evidence>
<keyword evidence="1" id="KW-0732">Signal</keyword>
<evidence type="ECO:0000256" key="2">
    <source>
        <dbReference type="ARBA" id="ARBA00022801"/>
    </source>
</evidence>
<dbReference type="STRING" id="1229726.GRFL_0113"/>
<dbReference type="OrthoDB" id="333971at2"/>
<protein>
    <submittedName>
        <fullName evidence="3">Surface antigen (D15)</fullName>
    </submittedName>
</protein>
<sequence length="1241" mass="140859">MKNLKLFVSLLLFSSIISCVTVHPRYRDGEPEKDFGYPENKTIEKSFYLIGDAGYSPPGGSSAGLIAFKRFLDSVNKPQNYTIFLGDNIYPDGMPPDNGSTEREEAEYRMDAQLDAIEGYDGHVIFIPGNHGWYNERIDGLKRQRDYLKESFGDSLVWSPEIPCGFESIDVSENIQLLVIDSQWYLEDWDKNPTINDNCDQIKTREAMFLELESEIKKNQNKTVVVALHHPVYTNGIHGGQYSFDRHLYPSQKKIPVPILGSLATLIRTTGGVSIQDAQNNRYKSLADRISAIANTSNGRLVFVSGHEHSLQYIEHDSVKQVVSGAGSKATYATLSNDGYFAYNGQGFVVLDIFTDGSSWVSYYGNEDNKPKLLYQKEVLETPVPYEMKTYPDSFPPTFTTSIYSEEETDKSPVHKTVWGERYRKLYATKVTLPTADLDTLHGGLSVVREGGGHQTVSLRLKDSLGREYNLRRVRKDALRFLQNVAFKNQPVDNKLDNTVAENLIQDFYTAAHPYGFLAVPDLSQAAEVFHTNPEIYYLPKQEALGKYNSIHGDDIYMLVERPEEGWKGYESFGSPNHDIVSTAGMIERLRRDEKYVLDEKAYVRARIFDMLIGDWDRHQDQWRWAEVEDAEGIHHFEPVPRDRDQVFSNFDGAFFGTLRALTGFANQFAVYGEDIKDVEWFNIAALGLDRSLLQNVGKDTWKEQAAFIQEHITDEVIQKAFSKLPEETRGETTEELIANVKGRRNNIVNIAARYYEHLASLAIVTGTDKDDFIDILRMPEGDTKVTITRNKDGERAETLSEKIYHPDETSEIWIYGLDDDDQIFAKGEGRSPIFVRVIGGQNNDVYDIDNGQNLKIYDHRSLPNTVKNPGDAAFRFTDNYEINTYDKDKKIFSSGSILPELGYNPDEHLSVGLDFIKSNNEFKRNPFTSQHSFKLRYHSATSGFMLDYEAEFATIIGKYNLFAGANYTNPNWSNNFFGFGNETANNDDELGFDYNRVGLEQIQLRTGLRNKTPFGSFFQYSATFEAIKVQEDENRFITTGFDNATPGFFDRKYFAGLDALYRYESYDNRLTPTRGMLFELNLGGKINTADPSQTFGYFKPYMGFYNALTRNRKLVLKTRVDAHINIGTDYEFYQAATLGADSGLRGYRFERYSGKSSFGTGADLRYSFDTVKTSFLPFQLGVYGGYDIGRVWAQDQHSKLWHDSYGGGFWINSADAIQGSLSVFTGSEGARLTAGVGLKF</sequence>
<evidence type="ECO:0000256" key="1">
    <source>
        <dbReference type="ARBA" id="ARBA00022729"/>
    </source>
</evidence>
<dbReference type="RefSeq" id="WP_083642546.1">
    <property type="nucleotide sequence ID" value="NZ_AMRU01000010.1"/>
</dbReference>
<dbReference type="InterPro" id="IPR051558">
    <property type="entry name" value="Metallophosphoesterase_PAP"/>
</dbReference>